<dbReference type="GO" id="GO:0003954">
    <property type="term" value="F:NADH dehydrogenase activity"/>
    <property type="evidence" value="ECO:0007669"/>
    <property type="project" value="TreeGrafter"/>
</dbReference>
<feature type="transmembrane region" description="Helical" evidence="7">
    <location>
        <begin position="115"/>
        <end position="133"/>
    </location>
</feature>
<dbReference type="InterPro" id="IPR010227">
    <property type="entry name" value="NADH_Q_OxRdtase_chainM/4"/>
</dbReference>
<evidence type="ECO:0000256" key="3">
    <source>
        <dbReference type="ARBA" id="ARBA00022692"/>
    </source>
</evidence>
<comment type="subcellular location">
    <subcellularLocation>
        <location evidence="1">Endomembrane system</location>
        <topology evidence="1">Multi-pass membrane protein</topology>
    </subcellularLocation>
    <subcellularLocation>
        <location evidence="6">Membrane</location>
        <topology evidence="6">Multi-pass membrane protein</topology>
    </subcellularLocation>
</comment>
<dbReference type="PRINTS" id="PR01437">
    <property type="entry name" value="NUOXDRDTASE4"/>
</dbReference>
<dbReference type="InterPro" id="IPR003918">
    <property type="entry name" value="NADH_UbQ_OxRdtase"/>
</dbReference>
<feature type="transmembrane region" description="Helical" evidence="7">
    <location>
        <begin position="282"/>
        <end position="304"/>
    </location>
</feature>
<evidence type="ECO:0000256" key="5">
    <source>
        <dbReference type="ARBA" id="ARBA00023136"/>
    </source>
</evidence>
<dbReference type="NCBIfam" id="TIGR01972">
    <property type="entry name" value="NDH_I_M"/>
    <property type="match status" value="1"/>
</dbReference>
<feature type="domain" description="NADH:quinone oxidoreductase/Mrp antiporter transmembrane" evidence="8">
    <location>
        <begin position="135"/>
        <end position="417"/>
    </location>
</feature>
<evidence type="ECO:0000256" key="7">
    <source>
        <dbReference type="SAM" id="Phobius"/>
    </source>
</evidence>
<feature type="transmembrane region" description="Helical" evidence="7">
    <location>
        <begin position="139"/>
        <end position="159"/>
    </location>
</feature>
<sequence>MSEFTMGPMLLNLVLWLPIIGVGLVLLAARANDGLSRTISVAVMTVQFALATVLYLQFDATAAGLQFATQLPWIGQWGVSYLIGLDGFNILLVLLTAFLGPIVVLGAWTSIKQDVPLFHVMVLLLQFAMMGAFVAQDLFLFYLFWEAMLIPMFLIIGMWGGARRVYATLKFVLYTAFGSILMLAAVIYLVQSMQQSSGVLSFAFADLYQTQLPLSVQTILLGAFALSFAIKVPMVPLHTWLPDAHVEAPTAGSVILAGVLLKMGTYGFMKLGFPLFPDAARAFTPLLMTLAVISIVYGACLALVQTDIKKIIAYSSISHLGYVMLGLLSLELVGIQGAIIQMVSHGLVAAGLFLLVGMIYDRCHTRELAAYGGLARLLPVYSVFFMIFTLASVGLPTTSGFTGEFLALMGAFTAAWPAHLDGNNLPLVLASVAVTGVVLGAMYMLRFALTFLFGEVKAPHQSAEHPLLDLSLREKSILGLLTIAVFALGLFPDGALQKTELAAKTYQSLVTTSRTPAASPMVGVTP</sequence>
<comment type="similarity">
    <text evidence="2">Belongs to the complex I subunit 4 family.</text>
</comment>
<feature type="transmembrane region" description="Helical" evidence="7">
    <location>
        <begin position="210"/>
        <end position="230"/>
    </location>
</feature>
<feature type="transmembrane region" description="Helical" evidence="7">
    <location>
        <begin position="339"/>
        <end position="361"/>
    </location>
</feature>
<dbReference type="GO" id="GO:0048039">
    <property type="term" value="F:ubiquinone binding"/>
    <property type="evidence" value="ECO:0007669"/>
    <property type="project" value="TreeGrafter"/>
</dbReference>
<feature type="transmembrane region" description="Helical" evidence="7">
    <location>
        <begin position="373"/>
        <end position="395"/>
    </location>
</feature>
<protein>
    <submittedName>
        <fullName evidence="9">NADH-quinone oxidoreductase subunit M</fullName>
    </submittedName>
</protein>
<reference evidence="9 10" key="1">
    <citation type="submission" date="2020-05" db="EMBL/GenBank/DDBJ databases">
        <title>Complete genome sequence of Gemmatimonas greenlandica TET16.</title>
        <authorList>
            <person name="Zeng Y."/>
        </authorList>
    </citation>
    <scope>NUCLEOTIDE SEQUENCE [LARGE SCALE GENOMIC DNA]</scope>
    <source>
        <strain evidence="9 10">TET16</strain>
    </source>
</reference>
<dbReference type="EMBL" id="CP053085">
    <property type="protein sequence ID" value="QJR37306.1"/>
    <property type="molecule type" value="Genomic_DNA"/>
</dbReference>
<dbReference type="KEGG" id="ggr:HKW67_18215"/>
<dbReference type="Pfam" id="PF00361">
    <property type="entry name" value="Proton_antipo_M"/>
    <property type="match status" value="1"/>
</dbReference>
<organism evidence="9 10">
    <name type="scientific">Gemmatimonas groenlandica</name>
    <dbReference type="NCBI Taxonomy" id="2732249"/>
    <lineage>
        <taxon>Bacteria</taxon>
        <taxon>Pseudomonadati</taxon>
        <taxon>Gemmatimonadota</taxon>
        <taxon>Gemmatimonadia</taxon>
        <taxon>Gemmatimonadales</taxon>
        <taxon>Gemmatimonadaceae</taxon>
        <taxon>Gemmatimonas</taxon>
    </lineage>
</organism>
<dbReference type="InterPro" id="IPR001750">
    <property type="entry name" value="ND/Mrp_TM"/>
</dbReference>
<dbReference type="PANTHER" id="PTHR43507:SF1">
    <property type="entry name" value="NADH-UBIQUINONE OXIDOREDUCTASE CHAIN 4"/>
    <property type="match status" value="1"/>
</dbReference>
<evidence type="ECO:0000256" key="1">
    <source>
        <dbReference type="ARBA" id="ARBA00004127"/>
    </source>
</evidence>
<feature type="transmembrane region" description="Helical" evidence="7">
    <location>
        <begin position="251"/>
        <end position="276"/>
    </location>
</feature>
<keyword evidence="4 7" id="KW-1133">Transmembrane helix</keyword>
<evidence type="ECO:0000256" key="2">
    <source>
        <dbReference type="ARBA" id="ARBA00009025"/>
    </source>
</evidence>
<keyword evidence="3 6" id="KW-0812">Transmembrane</keyword>
<dbReference type="GO" id="GO:0008137">
    <property type="term" value="F:NADH dehydrogenase (ubiquinone) activity"/>
    <property type="evidence" value="ECO:0007669"/>
    <property type="project" value="InterPro"/>
</dbReference>
<accession>A0A6M4IUZ1</accession>
<dbReference type="GO" id="GO:0012505">
    <property type="term" value="C:endomembrane system"/>
    <property type="evidence" value="ECO:0007669"/>
    <property type="project" value="UniProtKB-SubCell"/>
</dbReference>
<feature type="transmembrane region" description="Helical" evidence="7">
    <location>
        <begin position="39"/>
        <end position="58"/>
    </location>
</feature>
<evidence type="ECO:0000256" key="6">
    <source>
        <dbReference type="RuleBase" id="RU000320"/>
    </source>
</evidence>
<feature type="transmembrane region" description="Helical" evidence="7">
    <location>
        <begin position="477"/>
        <end position="496"/>
    </location>
</feature>
<evidence type="ECO:0000313" key="10">
    <source>
        <dbReference type="Proteomes" id="UP000500938"/>
    </source>
</evidence>
<feature type="transmembrane region" description="Helical" evidence="7">
    <location>
        <begin position="401"/>
        <end position="418"/>
    </location>
</feature>
<proteinExistence type="inferred from homology"/>
<dbReference type="GO" id="GO:0042773">
    <property type="term" value="P:ATP synthesis coupled electron transport"/>
    <property type="evidence" value="ECO:0007669"/>
    <property type="project" value="InterPro"/>
</dbReference>
<dbReference type="GO" id="GO:0015990">
    <property type="term" value="P:electron transport coupled proton transport"/>
    <property type="evidence" value="ECO:0007669"/>
    <property type="project" value="TreeGrafter"/>
</dbReference>
<dbReference type="PANTHER" id="PTHR43507">
    <property type="entry name" value="NADH-UBIQUINONE OXIDOREDUCTASE CHAIN 4"/>
    <property type="match status" value="1"/>
</dbReference>
<gene>
    <name evidence="9" type="ORF">HKW67_18215</name>
</gene>
<dbReference type="RefSeq" id="WP_171226740.1">
    <property type="nucleotide sequence ID" value="NZ_CP053085.1"/>
</dbReference>
<evidence type="ECO:0000256" key="4">
    <source>
        <dbReference type="ARBA" id="ARBA00022989"/>
    </source>
</evidence>
<feature type="transmembrane region" description="Helical" evidence="7">
    <location>
        <begin position="6"/>
        <end position="27"/>
    </location>
</feature>
<feature type="transmembrane region" description="Helical" evidence="7">
    <location>
        <begin position="311"/>
        <end position="333"/>
    </location>
</feature>
<keyword evidence="5 7" id="KW-0472">Membrane</keyword>
<evidence type="ECO:0000313" key="9">
    <source>
        <dbReference type="EMBL" id="QJR37306.1"/>
    </source>
</evidence>
<feature type="transmembrane region" description="Helical" evidence="7">
    <location>
        <begin position="171"/>
        <end position="190"/>
    </location>
</feature>
<dbReference type="Proteomes" id="UP000500938">
    <property type="component" value="Chromosome"/>
</dbReference>
<evidence type="ECO:0000259" key="8">
    <source>
        <dbReference type="Pfam" id="PF00361"/>
    </source>
</evidence>
<feature type="transmembrane region" description="Helical" evidence="7">
    <location>
        <begin position="425"/>
        <end position="445"/>
    </location>
</feature>
<dbReference type="AlphaFoldDB" id="A0A6M4IUZ1"/>
<keyword evidence="10" id="KW-1185">Reference proteome</keyword>
<feature type="transmembrane region" description="Helical" evidence="7">
    <location>
        <begin position="78"/>
        <end position="108"/>
    </location>
</feature>
<dbReference type="GO" id="GO:0016020">
    <property type="term" value="C:membrane"/>
    <property type="evidence" value="ECO:0007669"/>
    <property type="project" value="UniProtKB-SubCell"/>
</dbReference>
<name>A0A6M4IUZ1_9BACT</name>